<feature type="region of interest" description="Disordered" evidence="2">
    <location>
        <begin position="243"/>
        <end position="284"/>
    </location>
</feature>
<organism evidence="3">
    <name type="scientific">Aureoumbra lagunensis</name>
    <dbReference type="NCBI Taxonomy" id="44058"/>
    <lineage>
        <taxon>Eukaryota</taxon>
        <taxon>Sar</taxon>
        <taxon>Stramenopiles</taxon>
        <taxon>Ochrophyta</taxon>
        <taxon>Pelagophyceae</taxon>
        <taxon>Pelagomonadales</taxon>
        <taxon>Aureoumbra</taxon>
    </lineage>
</organism>
<gene>
    <name evidence="3" type="ORF">ALAG00032_LOCUS9624</name>
</gene>
<reference evidence="3" key="1">
    <citation type="submission" date="2021-01" db="EMBL/GenBank/DDBJ databases">
        <authorList>
            <person name="Corre E."/>
            <person name="Pelletier E."/>
            <person name="Niang G."/>
            <person name="Scheremetjew M."/>
            <person name="Finn R."/>
            <person name="Kale V."/>
            <person name="Holt S."/>
            <person name="Cochrane G."/>
            <person name="Meng A."/>
            <person name="Brown T."/>
            <person name="Cohen L."/>
        </authorList>
    </citation>
    <scope>NUCLEOTIDE SEQUENCE</scope>
    <source>
        <strain evidence="3">CCMP1510</strain>
    </source>
</reference>
<accession>A0A7S3NM20</accession>
<feature type="region of interest" description="Disordered" evidence="2">
    <location>
        <begin position="133"/>
        <end position="185"/>
    </location>
</feature>
<name>A0A7S3NM20_9STRA</name>
<dbReference type="AlphaFoldDB" id="A0A7S3NM20"/>
<feature type="compositionally biased region" description="Polar residues" evidence="2">
    <location>
        <begin position="171"/>
        <end position="185"/>
    </location>
</feature>
<protein>
    <submittedName>
        <fullName evidence="3">Uncharacterized protein</fullName>
    </submittedName>
</protein>
<evidence type="ECO:0000256" key="2">
    <source>
        <dbReference type="SAM" id="MobiDB-lite"/>
    </source>
</evidence>
<feature type="compositionally biased region" description="Basic and acidic residues" evidence="2">
    <location>
        <begin position="265"/>
        <end position="277"/>
    </location>
</feature>
<keyword evidence="1" id="KW-0175">Coiled coil</keyword>
<dbReference type="EMBL" id="HBIJ01014338">
    <property type="protein sequence ID" value="CAE0368861.1"/>
    <property type="molecule type" value="Transcribed_RNA"/>
</dbReference>
<sequence length="284" mass="32409">MLNKKEMERLRVAQQKVSATDPLFWEKVGLCVGRSAEMCQEAWFASFTGEKKNLANEEEKRRAATIQRRVDRARNAIAEAASVAEIGQETSADEVQASQRTRQKLRRALRDLRQINQSLPELRRQSCDFDDNLFASLPSPPRLPSPDQHRKKLRTQNDINSCSIEEDDDVSSQGESSYSVQDVNNDHWQPAPAYLAALRRKKHSKKTTQKNNIITKKINHSSLTYGPDARRLQSIDAKIAKHKLDPLHLTPSGSSCHDDDDDDECEHHDDEHDDSRSHLLPIFH</sequence>
<feature type="coiled-coil region" evidence="1">
    <location>
        <begin position="56"/>
        <end position="125"/>
    </location>
</feature>
<evidence type="ECO:0000256" key="1">
    <source>
        <dbReference type="SAM" id="Coils"/>
    </source>
</evidence>
<proteinExistence type="predicted"/>
<evidence type="ECO:0000313" key="3">
    <source>
        <dbReference type="EMBL" id="CAE0368861.1"/>
    </source>
</evidence>